<keyword evidence="4" id="KW-1185">Reference proteome</keyword>
<dbReference type="PROSITE" id="PS50989">
    <property type="entry name" value="COA_CT_CTER"/>
    <property type="match status" value="1"/>
</dbReference>
<dbReference type="Proteomes" id="UP001284601">
    <property type="component" value="Unassembled WGS sequence"/>
</dbReference>
<name>A0ABU4HM61_9ACTN</name>
<evidence type="ECO:0000313" key="3">
    <source>
        <dbReference type="EMBL" id="MDW5594393.1"/>
    </source>
</evidence>
<reference evidence="4" key="1">
    <citation type="submission" date="2023-07" db="EMBL/GenBank/DDBJ databases">
        <title>Conexibacter stalactiti sp. nov., isolated from stalactites in a lava cave and emended description of the genus Conexibacter.</title>
        <authorList>
            <person name="Lee S.D."/>
        </authorList>
    </citation>
    <scope>NUCLEOTIDE SEQUENCE [LARGE SCALE GENOMIC DNA]</scope>
    <source>
        <strain evidence="4">KCTC 39840</strain>
    </source>
</reference>
<dbReference type="InterPro" id="IPR011763">
    <property type="entry name" value="COA_CT_C"/>
</dbReference>
<evidence type="ECO:0000259" key="2">
    <source>
        <dbReference type="PROSITE" id="PS50989"/>
    </source>
</evidence>
<dbReference type="PANTHER" id="PTHR43842">
    <property type="entry name" value="PROPIONYL-COA CARBOXYLASE BETA CHAIN"/>
    <property type="match status" value="1"/>
</dbReference>
<proteinExistence type="predicted"/>
<sequence>MSRPPSILRPLVQELHERRAQAALGGGEEKIARQHAQEKLTARERLALLIDEGTFTELGINAGIHFSVRGLEGKEAPADGVITGYGKVDGRMVAVCAYDFTVMAGSMGMTGEIKVTRLRELALSKRIPFIWLLDSAGARIQEAVGSLFAGSGYLFREEVVMSGVIPQIAALMGPCAAGTAYIPGLADFVPMVKGRGSMALAGPHLVRAAVGEDVTQEELGGSRVHCRKSGVGDLEVADDEECILRIKQYLSYMPQHCEAPVPVRATSDPVDRMDDDLLDVLPESNRKPYDMYEVIRRIVDDGEYFDMKPQWAKTLITCFARFGGRPVGIVANQPKQLGGILDIDSADKAARFVNLCNAYGIPLLFLQDVPGFMVGTKVESQGIIRHGAKMLYAVANATVPKITVVIRKAYGAGYYVMCGKAYEPDLIVAWPSAEISVMGAEGAVEIVMRRAVEAADDPAAKRAELVAAYKRIIDVYIAAKNGMIDDVIDPRETRPTIIRALEMAEGKRVERPWKRHGVVPV</sequence>
<dbReference type="SUPFAM" id="SSF52096">
    <property type="entry name" value="ClpP/crotonase"/>
    <property type="match status" value="2"/>
</dbReference>
<dbReference type="PROSITE" id="PS50980">
    <property type="entry name" value="COA_CT_NTER"/>
    <property type="match status" value="1"/>
</dbReference>
<dbReference type="InterPro" id="IPR051047">
    <property type="entry name" value="AccD/PCCB"/>
</dbReference>
<dbReference type="InterPro" id="IPR011762">
    <property type="entry name" value="COA_CT_N"/>
</dbReference>
<dbReference type="Gene3D" id="3.90.226.10">
    <property type="entry name" value="2-enoyl-CoA Hydratase, Chain A, domain 1"/>
    <property type="match status" value="2"/>
</dbReference>
<evidence type="ECO:0000313" key="4">
    <source>
        <dbReference type="Proteomes" id="UP001284601"/>
    </source>
</evidence>
<comment type="caution">
    <text evidence="3">The sequence shown here is derived from an EMBL/GenBank/DDBJ whole genome shotgun (WGS) entry which is preliminary data.</text>
</comment>
<dbReference type="EC" id="6.-.-.-" evidence="3"/>
<dbReference type="RefSeq" id="WP_318596664.1">
    <property type="nucleotide sequence ID" value="NZ_JAWSTH010000016.1"/>
</dbReference>
<accession>A0ABU4HM61</accession>
<reference evidence="3 4" key="2">
    <citation type="submission" date="2023-10" db="EMBL/GenBank/DDBJ databases">
        <authorList>
            <person name="Han X.F."/>
        </authorList>
    </citation>
    <scope>NUCLEOTIDE SEQUENCE [LARGE SCALE GENOMIC DNA]</scope>
    <source>
        <strain evidence="3 4">KCTC 39840</strain>
    </source>
</reference>
<dbReference type="GO" id="GO:0016874">
    <property type="term" value="F:ligase activity"/>
    <property type="evidence" value="ECO:0007669"/>
    <property type="project" value="UniProtKB-KW"/>
</dbReference>
<feature type="domain" description="CoA carboxyltransferase C-terminal" evidence="2">
    <location>
        <begin position="269"/>
        <end position="511"/>
    </location>
</feature>
<evidence type="ECO:0000259" key="1">
    <source>
        <dbReference type="PROSITE" id="PS50980"/>
    </source>
</evidence>
<keyword evidence="3" id="KW-0436">Ligase</keyword>
<dbReference type="Pfam" id="PF01039">
    <property type="entry name" value="Carboxyl_trans"/>
    <property type="match status" value="1"/>
</dbReference>
<protein>
    <submittedName>
        <fullName evidence="3">Acyl-CoA carboxylase subunit beta</fullName>
        <ecNumber evidence="3">6.-.-.-</ecNumber>
    </submittedName>
</protein>
<dbReference type="InterPro" id="IPR034733">
    <property type="entry name" value="AcCoA_carboxyl_beta"/>
</dbReference>
<dbReference type="PANTHER" id="PTHR43842:SF2">
    <property type="entry name" value="PROPIONYL-COA CARBOXYLASE BETA CHAIN, MITOCHONDRIAL"/>
    <property type="match status" value="1"/>
</dbReference>
<organism evidence="3 4">
    <name type="scientific">Conexibacter stalactiti</name>
    <dbReference type="NCBI Taxonomy" id="1940611"/>
    <lineage>
        <taxon>Bacteria</taxon>
        <taxon>Bacillati</taxon>
        <taxon>Actinomycetota</taxon>
        <taxon>Thermoleophilia</taxon>
        <taxon>Solirubrobacterales</taxon>
        <taxon>Conexibacteraceae</taxon>
        <taxon>Conexibacter</taxon>
    </lineage>
</organism>
<gene>
    <name evidence="3" type="ORF">R7226_08600</name>
</gene>
<dbReference type="EMBL" id="JAWSTH010000016">
    <property type="protein sequence ID" value="MDW5594393.1"/>
    <property type="molecule type" value="Genomic_DNA"/>
</dbReference>
<feature type="domain" description="CoA carboxyltransferase N-terminal" evidence="1">
    <location>
        <begin position="8"/>
        <end position="265"/>
    </location>
</feature>
<dbReference type="InterPro" id="IPR029045">
    <property type="entry name" value="ClpP/crotonase-like_dom_sf"/>
</dbReference>